<dbReference type="InterPro" id="IPR004107">
    <property type="entry name" value="Integrase_SAM-like_N"/>
</dbReference>
<keyword evidence="4" id="KW-0233">DNA recombination</keyword>
<protein>
    <submittedName>
        <fullName evidence="6">Integrase</fullName>
    </submittedName>
</protein>
<dbReference type="PROSITE" id="PS51898">
    <property type="entry name" value="TYR_RECOMBINASE"/>
    <property type="match status" value="1"/>
</dbReference>
<evidence type="ECO:0000313" key="7">
    <source>
        <dbReference type="Proteomes" id="UP000035514"/>
    </source>
</evidence>
<evidence type="ECO:0000256" key="4">
    <source>
        <dbReference type="ARBA" id="ARBA00023172"/>
    </source>
</evidence>
<dbReference type="InterPro" id="IPR013762">
    <property type="entry name" value="Integrase-like_cat_sf"/>
</dbReference>
<dbReference type="PANTHER" id="PTHR30349">
    <property type="entry name" value="PHAGE INTEGRASE-RELATED"/>
    <property type="match status" value="1"/>
</dbReference>
<accession>A0A0G9JUW3</accession>
<dbReference type="Pfam" id="PF14659">
    <property type="entry name" value="Phage_int_SAM_3"/>
    <property type="match status" value="1"/>
</dbReference>
<dbReference type="EMBL" id="JAIQ01000139">
    <property type="protein sequence ID" value="KLD97980.1"/>
    <property type="molecule type" value="Genomic_DNA"/>
</dbReference>
<dbReference type="InterPro" id="IPR011010">
    <property type="entry name" value="DNA_brk_join_enz"/>
</dbReference>
<dbReference type="GO" id="GO:0006310">
    <property type="term" value="P:DNA recombination"/>
    <property type="evidence" value="ECO:0007669"/>
    <property type="project" value="UniProtKB-KW"/>
</dbReference>
<name>A0A0G9JUW3_9BACT</name>
<keyword evidence="3" id="KW-0238">DNA-binding</keyword>
<feature type="domain" description="Tyr recombinase" evidence="5">
    <location>
        <begin position="153"/>
        <end position="335"/>
    </location>
</feature>
<organism evidence="6 7">
    <name type="scientific">Aliarcobacter butzleri L348</name>
    <dbReference type="NCBI Taxonomy" id="1447256"/>
    <lineage>
        <taxon>Bacteria</taxon>
        <taxon>Pseudomonadati</taxon>
        <taxon>Campylobacterota</taxon>
        <taxon>Epsilonproteobacteria</taxon>
        <taxon>Campylobacterales</taxon>
        <taxon>Arcobacteraceae</taxon>
        <taxon>Aliarcobacter</taxon>
    </lineage>
</organism>
<dbReference type="Gene3D" id="1.10.150.130">
    <property type="match status" value="1"/>
</dbReference>
<dbReference type="InterPro" id="IPR010998">
    <property type="entry name" value="Integrase_recombinase_N"/>
</dbReference>
<comment type="caution">
    <text evidence="6">The sequence shown here is derived from an EMBL/GenBank/DDBJ whole genome shotgun (WGS) entry which is preliminary data.</text>
</comment>
<dbReference type="SUPFAM" id="SSF56349">
    <property type="entry name" value="DNA breaking-rejoining enzymes"/>
    <property type="match status" value="1"/>
</dbReference>
<dbReference type="GO" id="GO:0015074">
    <property type="term" value="P:DNA integration"/>
    <property type="evidence" value="ECO:0007669"/>
    <property type="project" value="UniProtKB-KW"/>
</dbReference>
<comment type="similarity">
    <text evidence="1">Belongs to the 'phage' integrase family.</text>
</comment>
<keyword evidence="2" id="KW-0229">DNA integration</keyword>
<dbReference type="AlphaFoldDB" id="A0A0G9JUW3"/>
<dbReference type="PATRIC" id="fig|1447256.3.peg.1972"/>
<dbReference type="RefSeq" id="WP_052943054.1">
    <property type="nucleotide sequence ID" value="NZ_JAIQ01000139.1"/>
</dbReference>
<evidence type="ECO:0000256" key="3">
    <source>
        <dbReference type="ARBA" id="ARBA00023125"/>
    </source>
</evidence>
<sequence length="350" mass="41199">MKLYNRNGILYIYANGIRKSSGLKDTKENRKLLENHYKNDEFYKKFDVKTKGKTVIEFCEEVLKEKEKLLEPTSMQNYYVQLEKNILPKFDKKYPHEITPMFLKTWYDEIPYKSSLTICVSAILKPAFENAIIEGYIKTSPFLVTLPSSKSDYELNPFSLEEMEKILNLANGWFKNILGVAFFSGMRMGEILSLKWQDINFTDKSISITRQRTRGFTKKPKTRSSERTIDMLSQCEVFLKEQRKLTGLGEYVFMNTKNKMFYGSGDLNYRWYDLLKRLKLEKRGIHQTRHTFASNMLSNLENPLWVSQMLGHKSLVITLNTYTKYIKKERRAKTTFLDDINFGFCTNLAQ</sequence>
<evidence type="ECO:0000313" key="6">
    <source>
        <dbReference type="EMBL" id="KLD97980.1"/>
    </source>
</evidence>
<dbReference type="Proteomes" id="UP000035514">
    <property type="component" value="Unassembled WGS sequence"/>
</dbReference>
<dbReference type="PANTHER" id="PTHR30349:SF64">
    <property type="entry name" value="PROPHAGE INTEGRASE INTD-RELATED"/>
    <property type="match status" value="1"/>
</dbReference>
<dbReference type="InterPro" id="IPR002104">
    <property type="entry name" value="Integrase_catalytic"/>
</dbReference>
<dbReference type="InterPro" id="IPR050090">
    <property type="entry name" value="Tyrosine_recombinase_XerCD"/>
</dbReference>
<proteinExistence type="inferred from homology"/>
<reference evidence="6 7" key="1">
    <citation type="submission" date="2014-01" db="EMBL/GenBank/DDBJ databases">
        <title>Development of a Comparative Genomic Fingerprinting Assay for High Resolution Genotyping of Arcobacter butzleri.</title>
        <authorList>
            <person name="Webb A.L."/>
            <person name="Inglis G.D."/>
            <person name="Kruczkiewicz P."/>
            <person name="Selinger L.B."/>
            <person name="Taboada E.N."/>
        </authorList>
    </citation>
    <scope>NUCLEOTIDE SEQUENCE [LARGE SCALE GENOMIC DNA]</scope>
    <source>
        <strain evidence="6 7">L348</strain>
    </source>
</reference>
<evidence type="ECO:0000256" key="2">
    <source>
        <dbReference type="ARBA" id="ARBA00022908"/>
    </source>
</evidence>
<dbReference type="CDD" id="cd01189">
    <property type="entry name" value="INT_ICEBs1_C_like"/>
    <property type="match status" value="1"/>
</dbReference>
<evidence type="ECO:0000256" key="1">
    <source>
        <dbReference type="ARBA" id="ARBA00008857"/>
    </source>
</evidence>
<dbReference type="Pfam" id="PF00589">
    <property type="entry name" value="Phage_integrase"/>
    <property type="match status" value="1"/>
</dbReference>
<evidence type="ECO:0000259" key="5">
    <source>
        <dbReference type="PROSITE" id="PS51898"/>
    </source>
</evidence>
<dbReference type="GO" id="GO:0003677">
    <property type="term" value="F:DNA binding"/>
    <property type="evidence" value="ECO:0007669"/>
    <property type="project" value="UniProtKB-KW"/>
</dbReference>
<dbReference type="Gene3D" id="1.10.443.10">
    <property type="entry name" value="Intergrase catalytic core"/>
    <property type="match status" value="1"/>
</dbReference>
<gene>
    <name evidence="6" type="ORF">AA20_10100</name>
</gene>